<feature type="domain" description="CHAT" evidence="2">
    <location>
        <begin position="645"/>
        <end position="939"/>
    </location>
</feature>
<evidence type="ECO:0000313" key="4">
    <source>
        <dbReference type="Proteomes" id="UP000611723"/>
    </source>
</evidence>
<dbReference type="SMART" id="SM00028">
    <property type="entry name" value="TPR"/>
    <property type="match status" value="4"/>
</dbReference>
<dbReference type="InterPro" id="IPR024983">
    <property type="entry name" value="CHAT_dom"/>
</dbReference>
<dbReference type="RefSeq" id="WP_201429111.1">
    <property type="nucleotide sequence ID" value="NZ_JAEQBW010000001.1"/>
</dbReference>
<dbReference type="SUPFAM" id="SSF48452">
    <property type="entry name" value="TPR-like"/>
    <property type="match status" value="2"/>
</dbReference>
<evidence type="ECO:0000313" key="3">
    <source>
        <dbReference type="EMBL" id="MBK6263422.1"/>
    </source>
</evidence>
<evidence type="ECO:0000256" key="1">
    <source>
        <dbReference type="PROSITE-ProRule" id="PRU00339"/>
    </source>
</evidence>
<dbReference type="InterPro" id="IPR011990">
    <property type="entry name" value="TPR-like_helical_dom_sf"/>
</dbReference>
<dbReference type="SUPFAM" id="SSF81901">
    <property type="entry name" value="HCP-like"/>
    <property type="match status" value="1"/>
</dbReference>
<protein>
    <submittedName>
        <fullName evidence="3">CHAT domain-containing protein</fullName>
    </submittedName>
</protein>
<organism evidence="3 4">
    <name type="scientific">Marivirga aurantiaca</name>
    <dbReference type="NCBI Taxonomy" id="2802615"/>
    <lineage>
        <taxon>Bacteria</taxon>
        <taxon>Pseudomonadati</taxon>
        <taxon>Bacteroidota</taxon>
        <taxon>Cytophagia</taxon>
        <taxon>Cytophagales</taxon>
        <taxon>Marivirgaceae</taxon>
        <taxon>Marivirga</taxon>
    </lineage>
</organism>
<dbReference type="AlphaFoldDB" id="A0A934WUY5"/>
<dbReference type="InterPro" id="IPR019734">
    <property type="entry name" value="TPR_rpt"/>
</dbReference>
<dbReference type="Proteomes" id="UP000611723">
    <property type="component" value="Unassembled WGS sequence"/>
</dbReference>
<dbReference type="Gene3D" id="1.25.40.10">
    <property type="entry name" value="Tetratricopeptide repeat domain"/>
    <property type="match status" value="2"/>
</dbReference>
<sequence>MQKLILVVFFCLIYSVVAFSQFGIGNSVLKKKAEQVLKNKLSEKAEERREGFDTLTFNYAIAFLDKTASFENKQKGEGLVRAAGFLIQDDKPKSDLDEARDVYEFGRLNYSLGNMFMAEASLNSAKYSYEQLNATSEPNYYKSIGILGLLYSDMGRFSKAEEFTTLAKEGWLDLQGDESIGYLAELNNYLVLQINMGNYLEAEKFTEELAEKLNRTGEENSLPFAIFLNNQAILNQYMGRSDRALELIQKCVSVAKEGLSENNGTYLQFLTNQAILEQENKQLEKAEETFNKALTLQASRAKLGKKSDPDYAHMQSNLAALYVEKKEYDKAEEALLTALDIYKSKFGENHLTTAETQSDLGNLYRFLEENEKAKKLLQDALYTKERKLTKTHPKVIQGQEDMALWYWQNKEIEPAKSYYKMVMSASLDFIKKYFPALSEAEKTKYWEQLKPRFFRYYNFALSEHRENPELLSELMRYRLATKGILLTSSTALQNAIFNEDDPELQKLYLQWIDQKRQLANAYALSKEEIEEQSFNVDSLERATNTSEKQLSAQSDAFSKAFENQNFDYQLIQENLEETDVLIEIIQYPLFDQSLTAKNGYAFIAMRKNQETPAVVVKTDGDLLEGRYYAYYNNVIKQKLDDQYSYDQFWKPMESIVSNSGKVFISPDGIYNQLNLNTIQKPDGKYVIQDVDIRYIGHPNDILFDNKERNQSGKLAFLIGDPAFNSETISQLPGTKKEIENISKFLSKEVTVQQYMQKNATESNLKKVASPKILHVASHGFFLEDQNLQDNLMGIQLQYIQQNPLLRSGILLTGASGDKASGSGQSFNQEDNGILTAYEAINLNLMNTEMVVLSACETGKGDVKAGEGVYGLQRAFIVAGAQSLVMSMWKVDDTATQKLMSSFYQNRLNSRDVAGSFRKAQLAMLKEYNHPYYWGGFMMYSR</sequence>
<gene>
    <name evidence="3" type="ORF">JKA74_00130</name>
</gene>
<dbReference type="PANTHER" id="PTHR10098:SF108">
    <property type="entry name" value="TETRATRICOPEPTIDE REPEAT PROTEIN 28"/>
    <property type="match status" value="1"/>
</dbReference>
<evidence type="ECO:0000259" key="2">
    <source>
        <dbReference type="Pfam" id="PF12770"/>
    </source>
</evidence>
<reference evidence="3" key="1">
    <citation type="submission" date="2021-01" db="EMBL/GenBank/DDBJ databases">
        <title>Marivirga aurantiaca sp. nov., isolated from intertidal surface sediments.</title>
        <authorList>
            <person name="Zhang M."/>
        </authorList>
    </citation>
    <scope>NUCLEOTIDE SEQUENCE</scope>
    <source>
        <strain evidence="3">S37H4</strain>
    </source>
</reference>
<name>A0A934WUY5_9BACT</name>
<accession>A0A934WUY5</accession>
<keyword evidence="4" id="KW-1185">Reference proteome</keyword>
<proteinExistence type="predicted"/>
<feature type="repeat" description="TPR" evidence="1">
    <location>
        <begin position="312"/>
        <end position="345"/>
    </location>
</feature>
<dbReference type="EMBL" id="JAEQBW010000001">
    <property type="protein sequence ID" value="MBK6263422.1"/>
    <property type="molecule type" value="Genomic_DNA"/>
</dbReference>
<keyword evidence="1" id="KW-0802">TPR repeat</keyword>
<dbReference type="Pfam" id="PF13424">
    <property type="entry name" value="TPR_12"/>
    <property type="match status" value="2"/>
</dbReference>
<dbReference type="PROSITE" id="PS50005">
    <property type="entry name" value="TPR"/>
    <property type="match status" value="1"/>
</dbReference>
<comment type="caution">
    <text evidence="3">The sequence shown here is derived from an EMBL/GenBank/DDBJ whole genome shotgun (WGS) entry which is preliminary data.</text>
</comment>
<dbReference type="PANTHER" id="PTHR10098">
    <property type="entry name" value="RAPSYN-RELATED"/>
    <property type="match status" value="1"/>
</dbReference>
<dbReference type="Pfam" id="PF12770">
    <property type="entry name" value="CHAT"/>
    <property type="match status" value="1"/>
</dbReference>